<proteinExistence type="predicted"/>
<organism evidence="1 2">
    <name type="scientific">Merluccius polli</name>
    <name type="common">Benguela hake</name>
    <name type="synonym">Merluccius cadenati</name>
    <dbReference type="NCBI Taxonomy" id="89951"/>
    <lineage>
        <taxon>Eukaryota</taxon>
        <taxon>Metazoa</taxon>
        <taxon>Chordata</taxon>
        <taxon>Craniata</taxon>
        <taxon>Vertebrata</taxon>
        <taxon>Euteleostomi</taxon>
        <taxon>Actinopterygii</taxon>
        <taxon>Neopterygii</taxon>
        <taxon>Teleostei</taxon>
        <taxon>Neoteleostei</taxon>
        <taxon>Acanthomorphata</taxon>
        <taxon>Zeiogadaria</taxon>
        <taxon>Gadariae</taxon>
        <taxon>Gadiformes</taxon>
        <taxon>Gadoidei</taxon>
        <taxon>Merlucciidae</taxon>
        <taxon>Merluccius</taxon>
    </lineage>
</organism>
<comment type="caution">
    <text evidence="1">The sequence shown here is derived from an EMBL/GenBank/DDBJ whole genome shotgun (WGS) entry which is preliminary data.</text>
</comment>
<dbReference type="AlphaFoldDB" id="A0AA47NAQ5"/>
<dbReference type="Proteomes" id="UP001174136">
    <property type="component" value="Unassembled WGS sequence"/>
</dbReference>
<dbReference type="EMBL" id="JAOPHQ010000288">
    <property type="protein sequence ID" value="KAK0155384.1"/>
    <property type="molecule type" value="Genomic_DNA"/>
</dbReference>
<keyword evidence="2" id="KW-1185">Reference proteome</keyword>
<evidence type="ECO:0000313" key="2">
    <source>
        <dbReference type="Proteomes" id="UP001174136"/>
    </source>
</evidence>
<evidence type="ECO:0000313" key="1">
    <source>
        <dbReference type="EMBL" id="KAK0155384.1"/>
    </source>
</evidence>
<accession>A0AA47NAQ5</accession>
<protein>
    <submittedName>
        <fullName evidence="1">Uncharacterized protein</fullName>
    </submittedName>
</protein>
<name>A0AA47NAQ5_MERPO</name>
<reference evidence="1" key="1">
    <citation type="journal article" date="2023" name="Front. Mar. Sci.">
        <title>A new Merluccius polli reference genome to investigate the effects of global change in West African waters.</title>
        <authorList>
            <person name="Mateo J.L."/>
            <person name="Blanco-Fernandez C."/>
            <person name="Garcia-Vazquez E."/>
            <person name="Machado-Schiaffino G."/>
        </authorList>
    </citation>
    <scope>NUCLEOTIDE SEQUENCE</scope>
    <source>
        <strain evidence="1">C29</strain>
        <tissue evidence="1">Fin</tissue>
    </source>
</reference>
<sequence>MFVHQAVLRRVQCHGQQTKCAGDRLLKADERRIRARSDPLALPEDILYERYRFSSEAIRYLIVLVGPSVGNATKRSRALTVAQCVSLRCFAKGTYLHTVGDAENISKNTVPCDTRGCSCPKYTATYVRGVSQLFANTNCQGRILSTCRTGSLHVEKCDSILIMKCTLSGLDWTERDTSWYNMTLPCGAVHMDVMHYWRSPPVELWWNCNQNSQKPLRSENQSQRNTESCDFTQFQHGGALRSRLRSLLR</sequence>
<gene>
    <name evidence="1" type="ORF">N1851_002289</name>
</gene>